<dbReference type="GO" id="GO:0031293">
    <property type="term" value="P:membrane protein intracellular domain proteolysis"/>
    <property type="evidence" value="ECO:0007669"/>
    <property type="project" value="TreeGrafter"/>
</dbReference>
<evidence type="ECO:0000256" key="5">
    <source>
        <dbReference type="ARBA" id="ARBA00023136"/>
    </source>
</evidence>
<evidence type="ECO:0000313" key="9">
    <source>
        <dbReference type="Proteomes" id="UP000447434"/>
    </source>
</evidence>
<comment type="caution">
    <text evidence="8">The sequence shown here is derived from an EMBL/GenBank/DDBJ whole genome shotgun (WGS) entry which is preliminary data.</text>
</comment>
<protein>
    <recommendedName>
        <fullName evidence="6">Endopeptidase S2P</fullName>
    </recommendedName>
</protein>
<dbReference type="InterPro" id="IPR036034">
    <property type="entry name" value="PDZ_sf"/>
</dbReference>
<keyword evidence="5" id="KW-0472">Membrane</keyword>
<dbReference type="PANTHER" id="PTHR13325:SF3">
    <property type="entry name" value="MEMBRANE-BOUND TRANSCRIPTION FACTOR SITE-2 PROTEASE"/>
    <property type="match status" value="1"/>
</dbReference>
<evidence type="ECO:0000256" key="6">
    <source>
        <dbReference type="ARBA" id="ARBA00032658"/>
    </source>
</evidence>
<dbReference type="GO" id="GO:1905897">
    <property type="term" value="P:regulation of response to endoplasmic reticulum stress"/>
    <property type="evidence" value="ECO:0007669"/>
    <property type="project" value="TreeGrafter"/>
</dbReference>
<reference evidence="9" key="1">
    <citation type="journal article" date="2020" name="Nat. Commun.">
        <title>Genome sequence of the cluster root forming white lupin.</title>
        <authorList>
            <person name="Hufnagel B."/>
            <person name="Marques A."/>
            <person name="Soriano A."/>
            <person name="Marques L."/>
            <person name="Divol F."/>
            <person name="Doumas P."/>
            <person name="Sallet E."/>
            <person name="Mancinotti D."/>
            <person name="Carrere S."/>
            <person name="Marande W."/>
            <person name="Arribat S."/>
            <person name="Keller J."/>
            <person name="Huneau C."/>
            <person name="Blein T."/>
            <person name="Aime D."/>
            <person name="Laguerre M."/>
            <person name="Taylor J."/>
            <person name="Schubert V."/>
            <person name="Nelson M."/>
            <person name="Geu-Flores F."/>
            <person name="Crespi M."/>
            <person name="Gallardo-Guerrero K."/>
            <person name="Delaux P.-M."/>
            <person name="Salse J."/>
            <person name="Berges H."/>
            <person name="Guyot R."/>
            <person name="Gouzy J."/>
            <person name="Peret B."/>
        </authorList>
    </citation>
    <scope>NUCLEOTIDE SEQUENCE [LARGE SCALE GENOMIC DNA]</scope>
    <source>
        <strain evidence="9">cv. Amiga</strain>
    </source>
</reference>
<dbReference type="GO" id="GO:0016020">
    <property type="term" value="C:membrane"/>
    <property type="evidence" value="ECO:0007669"/>
    <property type="project" value="InterPro"/>
</dbReference>
<comment type="similarity">
    <text evidence="2">Belongs to the peptidase M50A family.</text>
</comment>
<dbReference type="GO" id="GO:0004222">
    <property type="term" value="F:metalloendopeptidase activity"/>
    <property type="evidence" value="ECO:0007669"/>
    <property type="project" value="InterPro"/>
</dbReference>
<evidence type="ECO:0000256" key="1">
    <source>
        <dbReference type="ARBA" id="ARBA00004127"/>
    </source>
</evidence>
<dbReference type="AlphaFoldDB" id="A0A6A5LNP3"/>
<evidence type="ECO:0000256" key="2">
    <source>
        <dbReference type="ARBA" id="ARBA00009989"/>
    </source>
</evidence>
<dbReference type="PRINTS" id="PR01000">
    <property type="entry name" value="SREBPS2PTASE"/>
</dbReference>
<comment type="subcellular location">
    <subcellularLocation>
        <location evidence="1">Endomembrane system</location>
        <topology evidence="1">Multi-pass membrane protein</topology>
    </subcellularLocation>
</comment>
<dbReference type="EMBL" id="WOCE01000009">
    <property type="protein sequence ID" value="KAE9607856.1"/>
    <property type="molecule type" value="Genomic_DNA"/>
</dbReference>
<proteinExistence type="inferred from homology"/>
<organism evidence="8 9">
    <name type="scientific">Lupinus albus</name>
    <name type="common">White lupine</name>
    <name type="synonym">Lupinus termis</name>
    <dbReference type="NCBI Taxonomy" id="3870"/>
    <lineage>
        <taxon>Eukaryota</taxon>
        <taxon>Viridiplantae</taxon>
        <taxon>Streptophyta</taxon>
        <taxon>Embryophyta</taxon>
        <taxon>Tracheophyta</taxon>
        <taxon>Spermatophyta</taxon>
        <taxon>Magnoliopsida</taxon>
        <taxon>eudicotyledons</taxon>
        <taxon>Gunneridae</taxon>
        <taxon>Pentapetalae</taxon>
        <taxon>rosids</taxon>
        <taxon>fabids</taxon>
        <taxon>Fabales</taxon>
        <taxon>Fabaceae</taxon>
        <taxon>Papilionoideae</taxon>
        <taxon>50 kb inversion clade</taxon>
        <taxon>genistoids sensu lato</taxon>
        <taxon>core genistoids</taxon>
        <taxon>Genisteae</taxon>
        <taxon>Lupinus</taxon>
    </lineage>
</organism>
<dbReference type="InterPro" id="IPR008915">
    <property type="entry name" value="Peptidase_M50"/>
</dbReference>
<sequence length="539" mass="59730">MMEVEARRIRRFRNQRHTNTNTNTLLPLHLSSFSHHNTISCWYCDYKIFSFNKPLFNFGQTHARFLKVWFSIGVGFALSVLLGVTLFLLWELARALHLCGGSSKLGNLTSAFLFRFSPLLSGLSFSLADAGYICISTIISVSVHEVGHAVAATSEGIQIEYIAIFIAILFPGALVAFNNELLQSLPHFTALRVYSAGIWHNAVCCAACGLALFLLPLLLFPFYSSRHSPMVLNVPRTSPLSGFLVPGDVILSVDNVPIRNAQEWLEINTLTYDIKLNNVNISQHPGDLWLVNKGYCVPTVMMEESKITESLENQDVCPSGLASFVKVSCSANITMDDSQSQTDILNRKRNMYCLNAKDVVKLNKCGDHWGPVATNGSGCTCSQDEFCLAPVQEPGLVWVEITYSSPSPECSLQERNRSSVSETSGIKETNCGGTFIFAGDVISMAHSIQLTSYQPRLGLKFVAYLPNLVEKILMWTFHVSLALALLNGLPVYFLDGEYILEGTLSHFTGLSPRKRKKVLRLCLFGGLLISIIAFFQQLL</sequence>
<dbReference type="SUPFAM" id="SSF50156">
    <property type="entry name" value="PDZ domain-like"/>
    <property type="match status" value="1"/>
</dbReference>
<dbReference type="Pfam" id="PF02163">
    <property type="entry name" value="Peptidase_M50"/>
    <property type="match status" value="1"/>
</dbReference>
<evidence type="ECO:0000313" key="8">
    <source>
        <dbReference type="EMBL" id="KAE9607856.1"/>
    </source>
</evidence>
<dbReference type="PANTHER" id="PTHR13325">
    <property type="entry name" value="PROTEASE M50 MEMBRANE-BOUND TRANSCRIPTION FACTOR SITE 2 PROTEASE"/>
    <property type="match status" value="1"/>
</dbReference>
<dbReference type="InterPro" id="IPR001193">
    <property type="entry name" value="MBTPS2"/>
</dbReference>
<accession>A0A6A5LNP3</accession>
<gene>
    <name evidence="8" type="ORF">Lalb_Chr09g0334571</name>
</gene>
<evidence type="ECO:0000256" key="3">
    <source>
        <dbReference type="ARBA" id="ARBA00022692"/>
    </source>
</evidence>
<keyword evidence="9" id="KW-1185">Reference proteome</keyword>
<evidence type="ECO:0000259" key="7">
    <source>
        <dbReference type="Pfam" id="PF02163"/>
    </source>
</evidence>
<keyword evidence="4" id="KW-1133">Transmembrane helix</keyword>
<keyword evidence="3" id="KW-0812">Transmembrane</keyword>
<dbReference type="GO" id="GO:0005737">
    <property type="term" value="C:cytoplasm"/>
    <property type="evidence" value="ECO:0007669"/>
    <property type="project" value="TreeGrafter"/>
</dbReference>
<feature type="domain" description="Peptidase M50" evidence="7">
    <location>
        <begin position="135"/>
        <end position="518"/>
    </location>
</feature>
<dbReference type="GO" id="GO:0012505">
    <property type="term" value="C:endomembrane system"/>
    <property type="evidence" value="ECO:0007669"/>
    <property type="project" value="UniProtKB-SubCell"/>
</dbReference>
<dbReference type="Proteomes" id="UP000447434">
    <property type="component" value="Chromosome 9"/>
</dbReference>
<dbReference type="OrthoDB" id="69989at2759"/>
<name>A0A6A5LNP3_LUPAL</name>
<evidence type="ECO:0000256" key="4">
    <source>
        <dbReference type="ARBA" id="ARBA00022989"/>
    </source>
</evidence>